<dbReference type="Proteomes" id="UP001312893">
    <property type="component" value="Unassembled WGS sequence"/>
</dbReference>
<evidence type="ECO:0000313" key="1">
    <source>
        <dbReference type="EMBL" id="MEL0551553.1"/>
    </source>
</evidence>
<reference evidence="1 2" key="1">
    <citation type="submission" date="2024-04" db="EMBL/GenBank/DDBJ databases">
        <title>Two novel Raoultella species associated with bleeding cankers of broadleaf hosts, Raoultella scottia sp. nov. and Raoultella lignicola sp. nov.</title>
        <authorList>
            <person name="Brady C.L."/>
        </authorList>
    </citation>
    <scope>NUCLEOTIDE SEQUENCE [LARGE SCALE GENOMIC DNA]</scope>
    <source>
        <strain evidence="1 2">TW_WC1a.1</strain>
    </source>
</reference>
<proteinExistence type="predicted"/>
<dbReference type="EMBL" id="JARXNK020000100">
    <property type="protein sequence ID" value="MEL0551553.1"/>
    <property type="molecule type" value="Genomic_DNA"/>
</dbReference>
<protein>
    <submittedName>
        <fullName evidence="1">Uncharacterized protein</fullName>
    </submittedName>
</protein>
<comment type="caution">
    <text evidence="1">The sequence shown here is derived from an EMBL/GenBank/DDBJ whole genome shotgun (WGS) entry which is preliminary data.</text>
</comment>
<gene>
    <name evidence="1" type="ORF">QFI96_007555</name>
</gene>
<organism evidence="1 2">
    <name type="scientific">Raoultella lignicola</name>
    <dbReference type="NCBI Taxonomy" id="3040939"/>
    <lineage>
        <taxon>Bacteria</taxon>
        <taxon>Pseudomonadati</taxon>
        <taxon>Pseudomonadota</taxon>
        <taxon>Gammaproteobacteria</taxon>
        <taxon>Enterobacterales</taxon>
        <taxon>Enterobacteriaceae</taxon>
        <taxon>Klebsiella/Raoultella group</taxon>
        <taxon>Raoultella</taxon>
    </lineage>
</organism>
<sequence length="88" mass="9842">MFISIPARAASLELSKLKIISLILLSSYDFEYRTDFAMRRLVPPGGISQLTTDIGLLFPHNMNDRCCTALTEPRAHSRIHRIAKPVGS</sequence>
<evidence type="ECO:0000313" key="2">
    <source>
        <dbReference type="Proteomes" id="UP001312893"/>
    </source>
</evidence>
<name>A0ABU9F591_9ENTR</name>
<dbReference type="RefSeq" id="WP_331850986.1">
    <property type="nucleotide sequence ID" value="NZ_JARXNK020000100.1"/>
</dbReference>
<keyword evidence="2" id="KW-1185">Reference proteome</keyword>
<accession>A0ABU9F591</accession>